<accession>A0A9D2R9I4</accession>
<name>A0A9D2R9I4_9FIRM</name>
<keyword evidence="3" id="KW-0732">Signal</keyword>
<organism evidence="4 5">
    <name type="scientific">Candidatus Mediterraneibacter tabaqchaliae</name>
    <dbReference type="NCBI Taxonomy" id="2838689"/>
    <lineage>
        <taxon>Bacteria</taxon>
        <taxon>Bacillati</taxon>
        <taxon>Bacillota</taxon>
        <taxon>Clostridia</taxon>
        <taxon>Lachnospirales</taxon>
        <taxon>Lachnospiraceae</taxon>
        <taxon>Mediterraneibacter</taxon>
    </lineage>
</organism>
<comment type="caution">
    <text evidence="4">The sequence shown here is derived from an EMBL/GenBank/DDBJ whole genome shotgun (WGS) entry which is preliminary data.</text>
</comment>
<feature type="transmembrane region" description="Helical" evidence="2">
    <location>
        <begin position="531"/>
        <end position="549"/>
    </location>
</feature>
<reference evidence="4" key="2">
    <citation type="submission" date="2021-04" db="EMBL/GenBank/DDBJ databases">
        <authorList>
            <person name="Gilroy R."/>
        </authorList>
    </citation>
    <scope>NUCLEOTIDE SEQUENCE</scope>
    <source>
        <strain evidence="4">ChiGjej3B3-11674</strain>
    </source>
</reference>
<evidence type="ECO:0008006" key="6">
    <source>
        <dbReference type="Google" id="ProtNLM"/>
    </source>
</evidence>
<evidence type="ECO:0000313" key="4">
    <source>
        <dbReference type="EMBL" id="HJD35251.1"/>
    </source>
</evidence>
<proteinExistence type="predicted"/>
<keyword evidence="2" id="KW-0472">Membrane</keyword>
<protein>
    <recommendedName>
        <fullName evidence="6">Ig-like domain-containing protein</fullName>
    </recommendedName>
</protein>
<keyword evidence="2" id="KW-0812">Transmembrane</keyword>
<evidence type="ECO:0000256" key="2">
    <source>
        <dbReference type="SAM" id="Phobius"/>
    </source>
</evidence>
<gene>
    <name evidence="4" type="ORF">H9911_12080</name>
</gene>
<sequence length="555" mass="60321">MKNWKMRIGALALAAAMAAVPCIGAAAAEPKGQSASPAAAETGRQSTVPAAGSKADARTDEKGLYVGLSNGTGIYEDDLIRMVEGASGSLKVEFMNRADVPASVLKKAKEQNVKLVFEIFTPGFDAAMFNSRWVFDPSHLYWEPDQEYYPLGISLDLAASPDYHSLHPDADSNPFSSVVRNDGVEWALYDLYSAEGCEGSAFPGFSYVEVAHWGEFDGLQQMPVYSYNEAGGTISNSGYGAKGDDAAVSDSIVWPTVRIYNPYQGANYAVLSDEHNFLPIEEIEEQIKDPDIAAVDIQMGSCYLDEQYVLPAETLDQLRNSGKTMSLTSPGVESQPTYSWFFDGTEITDTMDMDLYVRFYYSPYNVQDLWLPAILEDLPEDVPSILLDFAHSGPIPGGTEVSLTASAEFAQEGHLYYVNEADDTFEYVGEVSAEMENEYFCTLTVSGITHCSYYLVSSQKLTGGNVVEPEDPSTPEGQEPPEGQEKPEGQEPPEDQEKPEGQEKPQGQNEAQAQAGKIQGSAVKTGDNRSVLPAVMAAGVSIAAAAWAIRRKMVR</sequence>
<evidence type="ECO:0000256" key="3">
    <source>
        <dbReference type="SAM" id="SignalP"/>
    </source>
</evidence>
<reference evidence="4" key="1">
    <citation type="journal article" date="2021" name="PeerJ">
        <title>Extensive microbial diversity within the chicken gut microbiome revealed by metagenomics and culture.</title>
        <authorList>
            <person name="Gilroy R."/>
            <person name="Ravi A."/>
            <person name="Getino M."/>
            <person name="Pursley I."/>
            <person name="Horton D.L."/>
            <person name="Alikhan N.F."/>
            <person name="Baker D."/>
            <person name="Gharbi K."/>
            <person name="Hall N."/>
            <person name="Watson M."/>
            <person name="Adriaenssens E.M."/>
            <person name="Foster-Nyarko E."/>
            <person name="Jarju S."/>
            <person name="Secka A."/>
            <person name="Antonio M."/>
            <person name="Oren A."/>
            <person name="Chaudhuri R.R."/>
            <person name="La Ragione R."/>
            <person name="Hildebrand F."/>
            <person name="Pallen M.J."/>
        </authorList>
    </citation>
    <scope>NUCLEOTIDE SEQUENCE</scope>
    <source>
        <strain evidence="4">ChiGjej3B3-11674</strain>
    </source>
</reference>
<feature type="compositionally biased region" description="Basic and acidic residues" evidence="1">
    <location>
        <begin position="483"/>
        <end position="503"/>
    </location>
</feature>
<feature type="region of interest" description="Disordered" evidence="1">
    <location>
        <begin position="464"/>
        <end position="527"/>
    </location>
</feature>
<dbReference type="EMBL" id="DWUV01000232">
    <property type="protein sequence ID" value="HJD35251.1"/>
    <property type="molecule type" value="Genomic_DNA"/>
</dbReference>
<keyword evidence="2" id="KW-1133">Transmembrane helix</keyword>
<evidence type="ECO:0000313" key="5">
    <source>
        <dbReference type="Proteomes" id="UP000823897"/>
    </source>
</evidence>
<feature type="signal peptide" evidence="3">
    <location>
        <begin position="1"/>
        <end position="27"/>
    </location>
</feature>
<dbReference type="AlphaFoldDB" id="A0A9D2R9I4"/>
<evidence type="ECO:0000256" key="1">
    <source>
        <dbReference type="SAM" id="MobiDB-lite"/>
    </source>
</evidence>
<feature type="region of interest" description="Disordered" evidence="1">
    <location>
        <begin position="34"/>
        <end position="55"/>
    </location>
</feature>
<feature type="chain" id="PRO_5039437033" description="Ig-like domain-containing protein" evidence="3">
    <location>
        <begin position="28"/>
        <end position="555"/>
    </location>
</feature>
<dbReference type="Proteomes" id="UP000823897">
    <property type="component" value="Unassembled WGS sequence"/>
</dbReference>